<dbReference type="STRING" id="1802397.A3J43_01030"/>
<name>A0A1F7UHI5_9BACT</name>
<dbReference type="PANTHER" id="PTHR36303">
    <property type="entry name" value="2',3'-CYCLIC-NUCLEOTIDE 2'-PHOSPHODIESTERASE"/>
    <property type="match status" value="1"/>
</dbReference>
<dbReference type="SUPFAM" id="SSF56300">
    <property type="entry name" value="Metallo-dependent phosphatases"/>
    <property type="match status" value="1"/>
</dbReference>
<dbReference type="GO" id="GO:0046872">
    <property type="term" value="F:metal ion binding"/>
    <property type="evidence" value="ECO:0007669"/>
    <property type="project" value="UniProtKB-KW"/>
</dbReference>
<dbReference type="InterPro" id="IPR029052">
    <property type="entry name" value="Metallo-depent_PP-like"/>
</dbReference>
<accession>A0A1F7UHI5</accession>
<protein>
    <recommendedName>
        <fullName evidence="5">Metallophosphoesterase</fullName>
    </recommendedName>
</protein>
<gene>
    <name evidence="3" type="ORF">A3J43_01030</name>
</gene>
<reference evidence="3 4" key="1">
    <citation type="journal article" date="2016" name="Nat. Commun.">
        <title>Thousands of microbial genomes shed light on interconnected biogeochemical processes in an aquifer system.</title>
        <authorList>
            <person name="Anantharaman K."/>
            <person name="Brown C.T."/>
            <person name="Hug L.A."/>
            <person name="Sharon I."/>
            <person name="Castelle C.J."/>
            <person name="Probst A.J."/>
            <person name="Thomas B.C."/>
            <person name="Singh A."/>
            <person name="Wilkins M.J."/>
            <person name="Karaoz U."/>
            <person name="Brodie E.L."/>
            <person name="Williams K.H."/>
            <person name="Hubbard S.S."/>
            <person name="Banfield J.F."/>
        </authorList>
    </citation>
    <scope>NUCLEOTIDE SEQUENCE [LARGE SCALE GENOMIC DNA]</scope>
</reference>
<dbReference type="PANTHER" id="PTHR36303:SF1">
    <property type="entry name" value="2',3'-CYCLIC-NUCLEOTIDE 2'-PHOSPHODIESTERASE"/>
    <property type="match status" value="1"/>
</dbReference>
<dbReference type="Gene3D" id="3.60.21.10">
    <property type="match status" value="1"/>
</dbReference>
<dbReference type="GO" id="GO:0004113">
    <property type="term" value="F:2',3'-cyclic-nucleotide 3'-phosphodiesterase activity"/>
    <property type="evidence" value="ECO:0007669"/>
    <property type="project" value="TreeGrafter"/>
</dbReference>
<proteinExistence type="predicted"/>
<feature type="active site" description="Proton donor" evidence="1">
    <location>
        <position position="68"/>
    </location>
</feature>
<feature type="binding site" evidence="2">
    <location>
        <position position="40"/>
    </location>
    <ligand>
        <name>Fe cation</name>
        <dbReference type="ChEBI" id="CHEBI:24875"/>
        <label>1</label>
    </ligand>
</feature>
<comment type="caution">
    <text evidence="3">The sequence shown here is derived from an EMBL/GenBank/DDBJ whole genome shotgun (WGS) entry which is preliminary data.</text>
</comment>
<dbReference type="Pfam" id="PF13277">
    <property type="entry name" value="YmdB"/>
    <property type="match status" value="1"/>
</dbReference>
<dbReference type="Proteomes" id="UP000176604">
    <property type="component" value="Unassembled WGS sequence"/>
</dbReference>
<organism evidence="3 4">
    <name type="scientific">Candidatus Uhrbacteria bacterium RIFCSPHIGHO2_12_FULL_54_23</name>
    <dbReference type="NCBI Taxonomy" id="1802397"/>
    <lineage>
        <taxon>Bacteria</taxon>
        <taxon>Candidatus Uhriibacteriota</taxon>
    </lineage>
</organism>
<dbReference type="EMBL" id="MGEF01000052">
    <property type="protein sequence ID" value="OGL77760.1"/>
    <property type="molecule type" value="Genomic_DNA"/>
</dbReference>
<sequence>MRILFFGDIVGKIGRKALAAVMPGVRNELHPDVVIVNGENMAHGLGITRKTLEDVLACGVDAVTTGNHIGSKEEFQSILEEHGSRVLRPANYPPAVPGRGVHVIAVGSRSLAIVNLMGRVFMHEILDCPFRTFDALMQTPALAHADAVVVDFHAEATSEKNAFGWHADGRAHAVIGSHTHVPTADAKILPKGCAYLTDAGMVGGRDGVIGVHTEGPLRGFLTQLNGKFEVIESGMAQVNGVVIDIDPAARRATAIQRFDKEVSIG</sequence>
<feature type="binding site" evidence="2">
    <location>
        <position position="153"/>
    </location>
    <ligand>
        <name>Fe cation</name>
        <dbReference type="ChEBI" id="CHEBI:24875"/>
        <label>2</label>
    </ligand>
</feature>
<keyword evidence="2" id="KW-0479">Metal-binding</keyword>
<evidence type="ECO:0000313" key="3">
    <source>
        <dbReference type="EMBL" id="OGL77760.1"/>
    </source>
</evidence>
<evidence type="ECO:0000256" key="2">
    <source>
        <dbReference type="PIRSR" id="PIRSR004789-51"/>
    </source>
</evidence>
<evidence type="ECO:0008006" key="5">
    <source>
        <dbReference type="Google" id="ProtNLM"/>
    </source>
</evidence>
<dbReference type="PIRSF" id="PIRSF004789">
    <property type="entry name" value="DR1281"/>
    <property type="match status" value="1"/>
</dbReference>
<feature type="binding site" evidence="2">
    <location>
        <position position="67"/>
    </location>
    <ligand>
        <name>Fe cation</name>
        <dbReference type="ChEBI" id="CHEBI:24875"/>
        <label>2</label>
    </ligand>
</feature>
<feature type="binding site" evidence="2">
    <location>
        <position position="39"/>
    </location>
    <ligand>
        <name>Fe cation</name>
        <dbReference type="ChEBI" id="CHEBI:24875"/>
        <label>2</label>
    </ligand>
</feature>
<dbReference type="InterPro" id="IPR005235">
    <property type="entry name" value="YmdB-like"/>
</dbReference>
<feature type="binding site" evidence="2">
    <location>
        <position position="39"/>
    </location>
    <ligand>
        <name>Fe cation</name>
        <dbReference type="ChEBI" id="CHEBI:24875"/>
        <label>1</label>
    </ligand>
</feature>
<dbReference type="AlphaFoldDB" id="A0A1F7UHI5"/>
<feature type="binding site" evidence="2">
    <location>
        <position position="178"/>
    </location>
    <ligand>
        <name>Fe cation</name>
        <dbReference type="ChEBI" id="CHEBI:24875"/>
        <label>2</label>
    </ligand>
</feature>
<feature type="binding site" evidence="2">
    <location>
        <position position="180"/>
    </location>
    <ligand>
        <name>Fe cation</name>
        <dbReference type="ChEBI" id="CHEBI:24875"/>
        <label>1</label>
    </ligand>
</feature>
<evidence type="ECO:0000313" key="4">
    <source>
        <dbReference type="Proteomes" id="UP000176604"/>
    </source>
</evidence>
<evidence type="ECO:0000256" key="1">
    <source>
        <dbReference type="PIRSR" id="PIRSR004789-50"/>
    </source>
</evidence>
<feature type="binding site" evidence="2">
    <location>
        <position position="8"/>
    </location>
    <ligand>
        <name>Fe cation</name>
        <dbReference type="ChEBI" id="CHEBI:24875"/>
        <label>1</label>
    </ligand>
</feature>